<sequence>MSFLWPFVSRPYLTRRPASTASPSAERPSGPGVEGTNARTSSTSASAALPPDLVDLVCRYAADGCLEDCTINHTPHLGQNLNTANVSLDLSSVNIAFDEASHAIFFLSICFLVYDLFVQPLPARPAGWAYDFPPHLPRFCTLRELAALSQLLYIASIWIARLGDFRRLEYFVTSHFTVLYPGEPLVGTATHAPAGPGAGSLADLSAFLSLGAWRTRVRPVLTFYACCLTRVPMIILVQHATGGFLWKFLTCAVSPLLAAMYQRMFLIPDWAPELVLVRTGASVSLGGFPPVVSSLLLGTLTGAVFSLLLSLPRAIFLGPIYWEDFLRRGFVLKHVNKDTVGIGRITS</sequence>
<evidence type="ECO:0000313" key="3">
    <source>
        <dbReference type="Proteomes" id="UP000030693"/>
    </source>
</evidence>
<organism evidence="2">
    <name type="scientific">Fonticula alba</name>
    <name type="common">Slime mold</name>
    <dbReference type="NCBI Taxonomy" id="691883"/>
    <lineage>
        <taxon>Eukaryota</taxon>
        <taxon>Rotosphaerida</taxon>
        <taxon>Fonticulaceae</taxon>
        <taxon>Fonticula</taxon>
    </lineage>
</organism>
<gene>
    <name evidence="2" type="ORF">H696_05266</name>
</gene>
<protein>
    <submittedName>
        <fullName evidence="2">Uncharacterized protein</fullName>
    </submittedName>
</protein>
<accession>A0A058Z237</accession>
<proteinExistence type="predicted"/>
<name>A0A058Z237_FONAL</name>
<dbReference type="RefSeq" id="XP_009497403.1">
    <property type="nucleotide sequence ID" value="XM_009499128.1"/>
</dbReference>
<dbReference type="AlphaFoldDB" id="A0A058Z237"/>
<dbReference type="GeneID" id="20529991"/>
<feature type="region of interest" description="Disordered" evidence="1">
    <location>
        <begin position="17"/>
        <end position="46"/>
    </location>
</feature>
<dbReference type="EMBL" id="KB932209">
    <property type="protein sequence ID" value="KCV68349.1"/>
    <property type="molecule type" value="Genomic_DNA"/>
</dbReference>
<evidence type="ECO:0000256" key="1">
    <source>
        <dbReference type="SAM" id="MobiDB-lite"/>
    </source>
</evidence>
<dbReference type="Proteomes" id="UP000030693">
    <property type="component" value="Unassembled WGS sequence"/>
</dbReference>
<keyword evidence="3" id="KW-1185">Reference proteome</keyword>
<reference evidence="2" key="1">
    <citation type="submission" date="2013-04" db="EMBL/GenBank/DDBJ databases">
        <title>The Genome Sequence of Fonticula alba ATCC 38817.</title>
        <authorList>
            <consortium name="The Broad Institute Genomics Platform"/>
            <person name="Russ C."/>
            <person name="Cuomo C."/>
            <person name="Burger G."/>
            <person name="Gray M.W."/>
            <person name="Holland P.W.H."/>
            <person name="King N."/>
            <person name="Lang F.B.F."/>
            <person name="Roger A.J."/>
            <person name="Ruiz-Trillo I."/>
            <person name="Brown M."/>
            <person name="Walker B."/>
            <person name="Young S."/>
            <person name="Zeng Q."/>
            <person name="Gargeya S."/>
            <person name="Fitzgerald M."/>
            <person name="Haas B."/>
            <person name="Abouelleil A."/>
            <person name="Allen A.W."/>
            <person name="Alvarado L."/>
            <person name="Arachchi H.M."/>
            <person name="Berlin A.M."/>
            <person name="Chapman S.B."/>
            <person name="Gainer-Dewar J."/>
            <person name="Goldberg J."/>
            <person name="Griggs A."/>
            <person name="Gujja S."/>
            <person name="Hansen M."/>
            <person name="Howarth C."/>
            <person name="Imamovic A."/>
            <person name="Ireland A."/>
            <person name="Larimer J."/>
            <person name="McCowan C."/>
            <person name="Murphy C."/>
            <person name="Pearson M."/>
            <person name="Poon T.W."/>
            <person name="Priest M."/>
            <person name="Roberts A."/>
            <person name="Saif S."/>
            <person name="Shea T."/>
            <person name="Sisk P."/>
            <person name="Sykes S."/>
            <person name="Wortman J."/>
            <person name="Nusbaum C."/>
            <person name="Birren B."/>
        </authorList>
    </citation>
    <scope>NUCLEOTIDE SEQUENCE [LARGE SCALE GENOMIC DNA]</scope>
    <source>
        <strain evidence="2">ATCC 38817</strain>
    </source>
</reference>
<evidence type="ECO:0000313" key="2">
    <source>
        <dbReference type="EMBL" id="KCV68349.1"/>
    </source>
</evidence>